<proteinExistence type="predicted"/>
<feature type="domain" description="Thioester reductase (TE)" evidence="1">
    <location>
        <begin position="5"/>
        <end position="240"/>
    </location>
</feature>
<dbReference type="GO" id="GO:0080019">
    <property type="term" value="F:alcohol-forming very long-chain fatty acyl-CoA reductase activity"/>
    <property type="evidence" value="ECO:0007669"/>
    <property type="project" value="InterPro"/>
</dbReference>
<protein>
    <submittedName>
        <fullName evidence="2">SDR family oxidoreductase</fullName>
    </submittedName>
</protein>
<evidence type="ECO:0000313" key="3">
    <source>
        <dbReference type="Proteomes" id="UP000325182"/>
    </source>
</evidence>
<organism evidence="2 3">
    <name type="scientific">Rossellomorea vietnamensis</name>
    <dbReference type="NCBI Taxonomy" id="218284"/>
    <lineage>
        <taxon>Bacteria</taxon>
        <taxon>Bacillati</taxon>
        <taxon>Bacillota</taxon>
        <taxon>Bacilli</taxon>
        <taxon>Bacillales</taxon>
        <taxon>Bacillaceae</taxon>
        <taxon>Rossellomorea</taxon>
    </lineage>
</organism>
<dbReference type="PANTHER" id="PTHR11011:SF45">
    <property type="entry name" value="FATTY ACYL-COA REDUCTASE CG8306-RELATED"/>
    <property type="match status" value="1"/>
</dbReference>
<comment type="caution">
    <text evidence="2">The sequence shown here is derived from an EMBL/GenBank/DDBJ whole genome shotgun (WGS) entry which is preliminary data.</text>
</comment>
<dbReference type="Proteomes" id="UP000325182">
    <property type="component" value="Unassembled WGS sequence"/>
</dbReference>
<reference evidence="2 3" key="1">
    <citation type="submission" date="2019-08" db="EMBL/GenBank/DDBJ databases">
        <title>Bacillus genomes from the desert of Cuatro Cienegas, Coahuila.</title>
        <authorList>
            <person name="Olmedo-Alvarez G."/>
        </authorList>
    </citation>
    <scope>NUCLEOTIDE SEQUENCE [LARGE SCALE GENOMIC DNA]</scope>
    <source>
        <strain evidence="2 3">CH128b_4D</strain>
    </source>
</reference>
<gene>
    <name evidence="2" type="ORF">FZC84_11080</name>
</gene>
<name>A0A5D4MC86_9BACI</name>
<dbReference type="InterPro" id="IPR036291">
    <property type="entry name" value="NAD(P)-bd_dom_sf"/>
</dbReference>
<dbReference type="GO" id="GO:0035336">
    <property type="term" value="P:long-chain fatty-acyl-CoA metabolic process"/>
    <property type="evidence" value="ECO:0007669"/>
    <property type="project" value="TreeGrafter"/>
</dbReference>
<dbReference type="RefSeq" id="WP_148953887.1">
    <property type="nucleotide sequence ID" value="NZ_VTEG01000006.1"/>
</dbReference>
<dbReference type="InterPro" id="IPR013120">
    <property type="entry name" value="FAR_NAD-bd"/>
</dbReference>
<dbReference type="EMBL" id="VTEG01000006">
    <property type="protein sequence ID" value="TYR99292.1"/>
    <property type="molecule type" value="Genomic_DNA"/>
</dbReference>
<dbReference type="Pfam" id="PF07993">
    <property type="entry name" value="NAD_binding_4"/>
    <property type="match status" value="1"/>
</dbReference>
<dbReference type="AlphaFoldDB" id="A0A5D4MC86"/>
<dbReference type="CDD" id="cd05263">
    <property type="entry name" value="MupV_like_SDR_e"/>
    <property type="match status" value="1"/>
</dbReference>
<dbReference type="SUPFAM" id="SSF51735">
    <property type="entry name" value="NAD(P)-binding Rossmann-fold domains"/>
    <property type="match status" value="1"/>
</dbReference>
<dbReference type="InterPro" id="IPR026055">
    <property type="entry name" value="FAR"/>
</dbReference>
<dbReference type="Gene3D" id="3.40.50.720">
    <property type="entry name" value="NAD(P)-binding Rossmann-like Domain"/>
    <property type="match status" value="1"/>
</dbReference>
<evidence type="ECO:0000259" key="1">
    <source>
        <dbReference type="Pfam" id="PF07993"/>
    </source>
</evidence>
<accession>A0A5D4MC86</accession>
<evidence type="ECO:0000313" key="2">
    <source>
        <dbReference type="EMBL" id="TYR99292.1"/>
    </source>
</evidence>
<sequence length="348" mass="39893">MNIFLTGATGFVGKKLAKDLLAEDHNLFILCRNEKKAQVFISDVPVHFREKVTCITGNLDESLLGLSLDIIEELKGNVEAVYHMAAYLSFDPEQKKETFYVNLEGTRRALEFSEKIQCGRFLYVSTAYTIGMEIEGAEELYSTDRKFVNHYEESKNHAEHLVDTFKEKMEVIILRPSIIIGDSRTGEADTTFGVYGLLKAAALLKRKVSKKNGWTYNTYRFLGEKELKMNLVPVDYVTKVLKEALVLGENGKIYNITDPSPFKQEEIFQVVKEVLEFPNLELVPYSEADKLSEIEKSFNEALSIFRHYFTREIHFPCQNTDTLLERAGKKQLELTCDNLKFILGSYKK</sequence>
<dbReference type="PANTHER" id="PTHR11011">
    <property type="entry name" value="MALE STERILITY PROTEIN 2-RELATED"/>
    <property type="match status" value="1"/>
</dbReference>